<evidence type="ECO:0000256" key="3">
    <source>
        <dbReference type="ARBA" id="ARBA00022475"/>
    </source>
</evidence>
<dbReference type="AGR" id="Xenbase:XB-GENE-5929299"/>
<dbReference type="PRINTS" id="PR00205">
    <property type="entry name" value="CADHERIN"/>
</dbReference>
<dbReference type="InterPro" id="IPR020894">
    <property type="entry name" value="Cadherin_CS"/>
</dbReference>
<dbReference type="PROSITE" id="PS50268">
    <property type="entry name" value="CADHERIN_2"/>
    <property type="match status" value="6"/>
</dbReference>
<dbReference type="InterPro" id="IPR015919">
    <property type="entry name" value="Cadherin-like_sf"/>
</dbReference>
<dbReference type="InterPro" id="IPR013164">
    <property type="entry name" value="Cadherin_N"/>
</dbReference>
<keyword evidence="10 14" id="KW-0472">Membrane</keyword>
<evidence type="ECO:0000256" key="4">
    <source>
        <dbReference type="ARBA" id="ARBA00022692"/>
    </source>
</evidence>
<evidence type="ECO:0000256" key="7">
    <source>
        <dbReference type="ARBA" id="ARBA00022837"/>
    </source>
</evidence>
<dbReference type="FunFam" id="2.60.40.60:FF:000006">
    <property type="entry name" value="Protocadherin alpha 2"/>
    <property type="match status" value="1"/>
</dbReference>
<dbReference type="Xenbase" id="XB-GENE-5929299">
    <property type="gene designation" value="pcdhga11"/>
</dbReference>
<dbReference type="CDD" id="cd11304">
    <property type="entry name" value="Cadherin_repeat"/>
    <property type="match status" value="6"/>
</dbReference>
<dbReference type="Proteomes" id="UP000008143">
    <property type="component" value="Chromosome 3"/>
</dbReference>
<organism evidence="16 17">
    <name type="scientific">Xenopus tropicalis</name>
    <name type="common">Western clawed frog</name>
    <name type="synonym">Silurana tropicalis</name>
    <dbReference type="NCBI Taxonomy" id="8364"/>
    <lineage>
        <taxon>Eukaryota</taxon>
        <taxon>Metazoa</taxon>
        <taxon>Chordata</taxon>
        <taxon>Craniata</taxon>
        <taxon>Vertebrata</taxon>
        <taxon>Euteleostomi</taxon>
        <taxon>Amphibia</taxon>
        <taxon>Batrachia</taxon>
        <taxon>Anura</taxon>
        <taxon>Pipoidea</taxon>
        <taxon>Pipidae</taxon>
        <taxon>Xenopodinae</taxon>
        <taxon>Xenopus</taxon>
        <taxon>Silurana</taxon>
    </lineage>
</organism>
<dbReference type="RefSeq" id="XP_031753902.1">
    <property type="nucleotide sequence ID" value="XM_031898042.1"/>
</dbReference>
<feature type="domain" description="Cadherin" evidence="15">
    <location>
        <begin position="456"/>
        <end position="565"/>
    </location>
</feature>
<keyword evidence="16" id="KW-1185">Reference proteome</keyword>
<keyword evidence="7 12" id="KW-0106">Calcium</keyword>
<feature type="domain" description="Cadherin" evidence="15">
    <location>
        <begin position="137"/>
        <end position="245"/>
    </location>
</feature>
<protein>
    <submittedName>
        <fullName evidence="17">Protocadherin gamma subfamily A, 11 isoform X26</fullName>
    </submittedName>
</protein>
<dbReference type="PANTHER" id="PTHR24028:SF332">
    <property type="entry name" value="PROTOCADHERIN GAMMA-B5"/>
    <property type="match status" value="1"/>
</dbReference>
<feature type="domain" description="Cadherin" evidence="15">
    <location>
        <begin position="591"/>
        <end position="678"/>
    </location>
</feature>
<dbReference type="GO" id="GO:0005886">
    <property type="term" value="C:plasma membrane"/>
    <property type="evidence" value="ECO:0007669"/>
    <property type="project" value="UniProtKB-SubCell"/>
</dbReference>
<dbReference type="GeneID" id="779824"/>
<dbReference type="InterPro" id="IPR050174">
    <property type="entry name" value="Protocadherin/Cadherin-CA"/>
</dbReference>
<keyword evidence="11" id="KW-0325">Glycoprotein</keyword>
<dbReference type="FunFam" id="2.60.40.60:FF:000002">
    <property type="entry name" value="Protocadherin alpha 2"/>
    <property type="match status" value="1"/>
</dbReference>
<evidence type="ECO:0000313" key="16">
    <source>
        <dbReference type="Proteomes" id="UP000008143"/>
    </source>
</evidence>
<dbReference type="Pfam" id="PF08266">
    <property type="entry name" value="Cadherin_2"/>
    <property type="match status" value="1"/>
</dbReference>
<evidence type="ECO:0000256" key="11">
    <source>
        <dbReference type="ARBA" id="ARBA00023180"/>
    </source>
</evidence>
<proteinExistence type="predicted"/>
<feature type="compositionally biased region" description="Basic residues" evidence="13">
    <location>
        <begin position="917"/>
        <end position="927"/>
    </location>
</feature>
<accession>A0A8J1J7Q9</accession>
<evidence type="ECO:0000256" key="2">
    <source>
        <dbReference type="ARBA" id="ARBA00004251"/>
    </source>
</evidence>
<dbReference type="PROSITE" id="PS00232">
    <property type="entry name" value="CADHERIN_1"/>
    <property type="match status" value="4"/>
</dbReference>
<evidence type="ECO:0000256" key="5">
    <source>
        <dbReference type="ARBA" id="ARBA00022729"/>
    </source>
</evidence>
<evidence type="ECO:0000256" key="14">
    <source>
        <dbReference type="SAM" id="Phobius"/>
    </source>
</evidence>
<dbReference type="InterPro" id="IPR031904">
    <property type="entry name" value="Cadherin_CBD"/>
</dbReference>
<dbReference type="CTD" id="56105"/>
<dbReference type="FunFam" id="2.60.40.60:FF:000004">
    <property type="entry name" value="Protocadherin 1 gamma 2"/>
    <property type="match status" value="1"/>
</dbReference>
<sequence>MCETILNGGRQATLTWQVFILCICFTWKSVSGQLQYSIAEEQKRGFVVGNIATDLGLNIKELTQRHFHIVSHSRNQYFDVNFENGNLQVSERIDREALCGGRQICSINLEAVIENPLNLYTIEVEIEDINDVPPSFSKDTFDIWFSESAVPGTHFTLDQAQDLDLGTNSVQSYNLNENDYFTLRQETSADGIQYPELVLEKPLDREEKMFYELILTAFDGGTPLKTGTALVKVFIQDVNDNYPEFSQKVYQLSLEENAPKDFVVLHLNAVDKDEGSNAQITYSFSQIPANAREIFTIDPIKGIIKIIGDLDYEVTESYQMKVEAKDGGGLTGHCKVLIQIIDVNDNVPEIIITSLTSTISEDSPPGTVIALVKVHDLDSGENGQVSGCIDQNVPFQFTSTSNNYYKLITKANMDRETNAEYNITITASDKGLPQLSINKTIRLIISDVNDNAPVFEKANYIIYVAENNSPGTSIYNIHASDSDLNDNGKIAYSVLSNKEDEVSMLSYISINSMTGVLYAQRSLDYEQLREFQFQVMAKDSGSPPLSQNITVKICIIDQNDNAPRILYPSPDTDSTALFEFIPRFSGKDYLVTKIVAVDADSGHNAWLSYHLLQVPDSPYFSIGQHTGEIRVIRDFDDTDNIRQQIVVLVKDNGGPSLSATVTLNLVMAESFQQILPEITNHPVESDMQSNVSFYLIISIAVISFLFVLTVMTMIVFKTRRSNISTTFANAGKRFYPHFTLTCPSQASDGTLPLPFPYELCVAIDSSQNELAYLKPVENVPTDTLIDTEDSANGNSSPKENSPSVCMIKQAQPNADWRFSQAAQKPGPSGAQPTEEAGVWPNNQFETERLQAMILASANEAAEGTSGLGGGTGTMGLSARYGPQFTLQHVPDYRQNVYIPGSTLTPTNGAGKREGKGNKKKSSKKDKK</sequence>
<evidence type="ECO:0000313" key="18">
    <source>
        <dbReference type="Xenbase" id="XB-GENE-5929299"/>
    </source>
</evidence>
<dbReference type="InterPro" id="IPR002126">
    <property type="entry name" value="Cadherin-like_dom"/>
</dbReference>
<dbReference type="Gene3D" id="2.60.40.60">
    <property type="entry name" value="Cadherins"/>
    <property type="match status" value="6"/>
</dbReference>
<feature type="compositionally biased region" description="Polar residues" evidence="13">
    <location>
        <begin position="790"/>
        <end position="803"/>
    </location>
</feature>
<keyword evidence="5" id="KW-0732">Signal</keyword>
<feature type="domain" description="Cadherin" evidence="15">
    <location>
        <begin position="30"/>
        <end position="136"/>
    </location>
</feature>
<dbReference type="Pfam" id="PF00028">
    <property type="entry name" value="Cadherin"/>
    <property type="match status" value="5"/>
</dbReference>
<evidence type="ECO:0000259" key="15">
    <source>
        <dbReference type="PROSITE" id="PS50268"/>
    </source>
</evidence>
<gene>
    <name evidence="17 18" type="primary">pcdhga11</name>
</gene>
<comment type="subcellular location">
    <subcellularLocation>
        <location evidence="2">Cell membrane</location>
        <topology evidence="2">Single-pass type I membrane protein</topology>
    </subcellularLocation>
</comment>
<dbReference type="FunFam" id="2.60.40.60:FF:000007">
    <property type="entry name" value="Protocadherin alpha 2"/>
    <property type="match status" value="1"/>
</dbReference>
<keyword evidence="9 14" id="KW-1133">Transmembrane helix</keyword>
<feature type="transmembrane region" description="Helical" evidence="14">
    <location>
        <begin position="693"/>
        <end position="716"/>
    </location>
</feature>
<dbReference type="InterPro" id="IPR032455">
    <property type="entry name" value="Cadherin_C"/>
</dbReference>
<evidence type="ECO:0000256" key="9">
    <source>
        <dbReference type="ARBA" id="ARBA00022989"/>
    </source>
</evidence>
<evidence type="ECO:0000313" key="17">
    <source>
        <dbReference type="RefSeq" id="XP_031753902.1"/>
    </source>
</evidence>
<keyword evidence="6" id="KW-0677">Repeat</keyword>
<evidence type="ECO:0000256" key="8">
    <source>
        <dbReference type="ARBA" id="ARBA00022889"/>
    </source>
</evidence>
<evidence type="ECO:0000256" key="12">
    <source>
        <dbReference type="PROSITE-ProRule" id="PRU00043"/>
    </source>
</evidence>
<evidence type="ECO:0000256" key="1">
    <source>
        <dbReference type="ARBA" id="ARBA00003436"/>
    </source>
</evidence>
<name>A0A8J1J7Q9_XENTR</name>
<dbReference type="SUPFAM" id="SSF49313">
    <property type="entry name" value="Cadherin-like"/>
    <property type="match status" value="6"/>
</dbReference>
<evidence type="ECO:0000256" key="13">
    <source>
        <dbReference type="SAM" id="MobiDB-lite"/>
    </source>
</evidence>
<dbReference type="GO" id="GO:0005509">
    <property type="term" value="F:calcium ion binding"/>
    <property type="evidence" value="ECO:0007669"/>
    <property type="project" value="UniProtKB-UniRule"/>
</dbReference>
<dbReference type="PANTHER" id="PTHR24028">
    <property type="entry name" value="CADHERIN-87A"/>
    <property type="match status" value="1"/>
</dbReference>
<dbReference type="Pfam" id="PF16492">
    <property type="entry name" value="Cadherin_C_2"/>
    <property type="match status" value="1"/>
</dbReference>
<feature type="domain" description="Cadherin" evidence="15">
    <location>
        <begin position="246"/>
        <end position="350"/>
    </location>
</feature>
<dbReference type="FunFam" id="2.60.40.60:FF:000129">
    <property type="entry name" value="protocadherin alpha-C2 isoform X1"/>
    <property type="match status" value="1"/>
</dbReference>
<dbReference type="Pfam" id="PF15974">
    <property type="entry name" value="Cadherin_tail"/>
    <property type="match status" value="1"/>
</dbReference>
<reference evidence="17" key="1">
    <citation type="submission" date="2025-08" db="UniProtKB">
        <authorList>
            <consortium name="RefSeq"/>
        </authorList>
    </citation>
    <scope>IDENTIFICATION</scope>
    <source>
        <strain evidence="17">Nigerian</strain>
        <tissue evidence="17">Liver and blood</tissue>
    </source>
</reference>
<dbReference type="FunFam" id="2.60.40.60:FF:000001">
    <property type="entry name" value="Protocadherin alpha 2"/>
    <property type="match status" value="1"/>
</dbReference>
<keyword evidence="4 14" id="KW-0812">Transmembrane</keyword>
<evidence type="ECO:0000256" key="6">
    <source>
        <dbReference type="ARBA" id="ARBA00022737"/>
    </source>
</evidence>
<evidence type="ECO:0000256" key="10">
    <source>
        <dbReference type="ARBA" id="ARBA00023136"/>
    </source>
</evidence>
<keyword evidence="8" id="KW-0130">Cell adhesion</keyword>
<dbReference type="GO" id="GO:0007156">
    <property type="term" value="P:homophilic cell adhesion via plasma membrane adhesion molecules"/>
    <property type="evidence" value="ECO:0007669"/>
    <property type="project" value="InterPro"/>
</dbReference>
<feature type="region of interest" description="Disordered" evidence="13">
    <location>
        <begin position="897"/>
        <end position="927"/>
    </location>
</feature>
<dbReference type="AlphaFoldDB" id="A0A8J1J7Q9"/>
<feature type="region of interest" description="Disordered" evidence="13">
    <location>
        <begin position="783"/>
        <end position="803"/>
    </location>
</feature>
<comment type="function">
    <text evidence="1">Potential calcium-dependent cell-adhesion protein. May be involved in the establishment and maintenance of specific neuronal connections in the brain.</text>
</comment>
<dbReference type="SMART" id="SM00112">
    <property type="entry name" value="CA"/>
    <property type="match status" value="6"/>
</dbReference>
<keyword evidence="3" id="KW-1003">Cell membrane</keyword>
<feature type="domain" description="Cadherin" evidence="15">
    <location>
        <begin position="351"/>
        <end position="455"/>
    </location>
</feature>